<sequence>MSVVIVVGLDAPESIPFGSIASDDAVAPLAFDIGLDIAADVFDAESSSDEHAVPSSPMAPTATTTAATFLESTFMNSPLPRSVRVAARRPPRRCVGEMLCRAVRLRGVRWPDHRV</sequence>
<dbReference type="EMBL" id="BAAARB010000008">
    <property type="protein sequence ID" value="GAA2378669.1"/>
    <property type="molecule type" value="Genomic_DNA"/>
</dbReference>
<gene>
    <name evidence="1" type="ORF">GCM10009855_18320</name>
</gene>
<organism evidence="1 2">
    <name type="scientific">Gordonia cholesterolivorans</name>
    <dbReference type="NCBI Taxonomy" id="559625"/>
    <lineage>
        <taxon>Bacteria</taxon>
        <taxon>Bacillati</taxon>
        <taxon>Actinomycetota</taxon>
        <taxon>Actinomycetes</taxon>
        <taxon>Mycobacteriales</taxon>
        <taxon>Gordoniaceae</taxon>
        <taxon>Gordonia</taxon>
    </lineage>
</organism>
<evidence type="ECO:0000313" key="2">
    <source>
        <dbReference type="Proteomes" id="UP001501170"/>
    </source>
</evidence>
<dbReference type="Proteomes" id="UP001501170">
    <property type="component" value="Unassembled WGS sequence"/>
</dbReference>
<evidence type="ECO:0000313" key="1">
    <source>
        <dbReference type="EMBL" id="GAA2378669.1"/>
    </source>
</evidence>
<reference evidence="1 2" key="1">
    <citation type="journal article" date="2019" name="Int. J. Syst. Evol. Microbiol.">
        <title>The Global Catalogue of Microorganisms (GCM) 10K type strain sequencing project: providing services to taxonomists for standard genome sequencing and annotation.</title>
        <authorList>
            <consortium name="The Broad Institute Genomics Platform"/>
            <consortium name="The Broad Institute Genome Sequencing Center for Infectious Disease"/>
            <person name="Wu L."/>
            <person name="Ma J."/>
        </authorList>
    </citation>
    <scope>NUCLEOTIDE SEQUENCE [LARGE SCALE GENOMIC DNA]</scope>
    <source>
        <strain evidence="1 2">JCM 16227</strain>
    </source>
</reference>
<keyword evidence="2" id="KW-1185">Reference proteome</keyword>
<comment type="caution">
    <text evidence="1">The sequence shown here is derived from an EMBL/GenBank/DDBJ whole genome shotgun (WGS) entry which is preliminary data.</text>
</comment>
<accession>A0ABN3HFC5</accession>
<proteinExistence type="predicted"/>
<protein>
    <submittedName>
        <fullName evidence="1">Uncharacterized protein</fullName>
    </submittedName>
</protein>
<name>A0ABN3HFC5_9ACTN</name>